<evidence type="ECO:0000256" key="4">
    <source>
        <dbReference type="ARBA" id="ARBA00023125"/>
    </source>
</evidence>
<keyword evidence="5 6" id="KW-0233">DNA recombination</keyword>
<evidence type="ECO:0000313" key="8">
    <source>
        <dbReference type="Proteomes" id="UP001500974"/>
    </source>
</evidence>
<evidence type="ECO:0000313" key="7">
    <source>
        <dbReference type="EMBL" id="GAA2176292.1"/>
    </source>
</evidence>
<evidence type="ECO:0000256" key="2">
    <source>
        <dbReference type="ARBA" id="ARBA00010961"/>
    </source>
</evidence>
<evidence type="ECO:0000256" key="5">
    <source>
        <dbReference type="ARBA" id="ARBA00023172"/>
    </source>
</evidence>
<name>A0ABP5MQE6_9MICC</name>
<evidence type="ECO:0000256" key="6">
    <source>
        <dbReference type="RuleBase" id="RU365089"/>
    </source>
</evidence>
<dbReference type="Pfam" id="PF00872">
    <property type="entry name" value="Transposase_mut"/>
    <property type="match status" value="1"/>
</dbReference>
<comment type="similarity">
    <text evidence="2 6">Belongs to the transposase mutator family.</text>
</comment>
<dbReference type="EMBL" id="BAAAON010000002">
    <property type="protein sequence ID" value="GAA2176292.1"/>
    <property type="molecule type" value="Genomic_DNA"/>
</dbReference>
<proteinExistence type="inferred from homology"/>
<keyword evidence="8" id="KW-1185">Reference proteome</keyword>
<keyword evidence="4 6" id="KW-0238">DNA-binding</keyword>
<reference evidence="8" key="1">
    <citation type="journal article" date="2019" name="Int. J. Syst. Evol. Microbiol.">
        <title>The Global Catalogue of Microorganisms (GCM) 10K type strain sequencing project: providing services to taxonomists for standard genome sequencing and annotation.</title>
        <authorList>
            <consortium name="The Broad Institute Genomics Platform"/>
            <consortium name="The Broad Institute Genome Sequencing Center for Infectious Disease"/>
            <person name="Wu L."/>
            <person name="Ma J."/>
        </authorList>
    </citation>
    <scope>NUCLEOTIDE SEQUENCE [LARGE SCALE GENOMIC DNA]</scope>
    <source>
        <strain evidence="8">JCM 14917</strain>
    </source>
</reference>
<organism evidence="7 8">
    <name type="scientific">Arthrobacter parietis</name>
    <dbReference type="NCBI Taxonomy" id="271434"/>
    <lineage>
        <taxon>Bacteria</taxon>
        <taxon>Bacillati</taxon>
        <taxon>Actinomycetota</taxon>
        <taxon>Actinomycetes</taxon>
        <taxon>Micrococcales</taxon>
        <taxon>Micrococcaceae</taxon>
        <taxon>Arthrobacter</taxon>
    </lineage>
</organism>
<comment type="function">
    <text evidence="1 6">Required for the transposition of the insertion element.</text>
</comment>
<comment type="caution">
    <text evidence="7">The sequence shown here is derived from an EMBL/GenBank/DDBJ whole genome shotgun (WGS) entry which is preliminary data.</text>
</comment>
<gene>
    <name evidence="7" type="ORF">GCM10009784_22170</name>
</gene>
<dbReference type="PANTHER" id="PTHR33217">
    <property type="entry name" value="TRANSPOSASE FOR INSERTION SEQUENCE ELEMENT IS1081"/>
    <property type="match status" value="1"/>
</dbReference>
<dbReference type="PANTHER" id="PTHR33217:SF8">
    <property type="entry name" value="MUTATOR FAMILY TRANSPOSASE"/>
    <property type="match status" value="1"/>
</dbReference>
<evidence type="ECO:0000256" key="1">
    <source>
        <dbReference type="ARBA" id="ARBA00002190"/>
    </source>
</evidence>
<dbReference type="Proteomes" id="UP001500974">
    <property type="component" value="Unassembled WGS sequence"/>
</dbReference>
<accession>A0ABP5MQE6</accession>
<evidence type="ECO:0000256" key="3">
    <source>
        <dbReference type="ARBA" id="ARBA00022578"/>
    </source>
</evidence>
<protein>
    <recommendedName>
        <fullName evidence="6">Mutator family transposase</fullName>
    </recommendedName>
</protein>
<dbReference type="InterPro" id="IPR001207">
    <property type="entry name" value="Transposase_mutator"/>
</dbReference>
<keyword evidence="6" id="KW-0814">Transposable element</keyword>
<sequence length="79" mass="8652">MQYRQCSVANRPIYAAIGVTLAREKDILGLWAGTGGEGAKFWMSVLTDIKNRGVKDSFFLVCDGLKGLPEVVSNVWTTT</sequence>
<keyword evidence="3 6" id="KW-0815">Transposition</keyword>